<feature type="site" description="Interacts with tRNA; defines subfamily-specific binding signature" evidence="9">
    <location>
        <position position="49"/>
    </location>
</feature>
<feature type="site" description="Interacts with tRNA; defines subfamily-specific binding signature" evidence="9">
    <location>
        <position position="293"/>
    </location>
</feature>
<dbReference type="SUPFAM" id="SSF51395">
    <property type="entry name" value="FMN-linked oxidoreductases"/>
    <property type="match status" value="1"/>
</dbReference>
<dbReference type="PIRSF" id="PIRSF006621">
    <property type="entry name" value="Dus"/>
    <property type="match status" value="1"/>
</dbReference>
<feature type="binding site" evidence="9 12">
    <location>
        <position position="153"/>
    </location>
    <ligand>
        <name>FMN</name>
        <dbReference type="ChEBI" id="CHEBI:58210"/>
    </ligand>
</feature>
<keyword evidence="15" id="KW-1185">Reference proteome</keyword>
<evidence type="ECO:0000256" key="10">
    <source>
        <dbReference type="PIRNR" id="PIRNR006621"/>
    </source>
</evidence>
<dbReference type="HAMAP" id="MF_02043">
    <property type="entry name" value="DusC_subfam"/>
    <property type="match status" value="1"/>
</dbReference>
<evidence type="ECO:0000256" key="6">
    <source>
        <dbReference type="ARBA" id="ARBA00022857"/>
    </source>
</evidence>
<feature type="site" description="Interacts with tRNA" evidence="9">
    <location>
        <position position="109"/>
    </location>
</feature>
<comment type="catalytic activity">
    <reaction evidence="9">
        <text>5,6-dihydrouridine(16) in tRNA + NAD(+) = uridine(16) in tRNA + NADH + H(+)</text>
        <dbReference type="Rhea" id="RHEA:53380"/>
        <dbReference type="Rhea" id="RHEA-COMP:13543"/>
        <dbReference type="Rhea" id="RHEA-COMP:13544"/>
        <dbReference type="ChEBI" id="CHEBI:15378"/>
        <dbReference type="ChEBI" id="CHEBI:57540"/>
        <dbReference type="ChEBI" id="CHEBI:57945"/>
        <dbReference type="ChEBI" id="CHEBI:65315"/>
        <dbReference type="ChEBI" id="CHEBI:74443"/>
    </reaction>
</comment>
<dbReference type="GO" id="GO:0017150">
    <property type="term" value="F:tRNA dihydrouridine synthase activity"/>
    <property type="evidence" value="ECO:0007669"/>
    <property type="project" value="UniProtKB-UniRule"/>
</dbReference>
<dbReference type="InterPro" id="IPR042270">
    <property type="entry name" value="DusC_C"/>
</dbReference>
<evidence type="ECO:0000256" key="5">
    <source>
        <dbReference type="ARBA" id="ARBA00022694"/>
    </source>
</evidence>
<keyword evidence="2 9" id="KW-0820">tRNA-binding</keyword>
<dbReference type="CDD" id="cd02801">
    <property type="entry name" value="DUS_like_FMN"/>
    <property type="match status" value="1"/>
</dbReference>
<dbReference type="PANTHER" id="PTHR11082">
    <property type="entry name" value="TRNA-DIHYDROURIDINE SYNTHASE"/>
    <property type="match status" value="1"/>
</dbReference>
<feature type="site" description="Interacts with tRNA; defines subfamily-specific binding signature" evidence="9">
    <location>
        <position position="316"/>
    </location>
</feature>
<evidence type="ECO:0000256" key="1">
    <source>
        <dbReference type="ARBA" id="ARBA00001917"/>
    </source>
</evidence>
<dbReference type="InterPro" id="IPR001269">
    <property type="entry name" value="DUS_fam"/>
</dbReference>
<dbReference type="Pfam" id="PF01207">
    <property type="entry name" value="Dus"/>
    <property type="match status" value="1"/>
</dbReference>
<dbReference type="InterPro" id="IPR032886">
    <property type="entry name" value="DusC"/>
</dbReference>
<evidence type="ECO:0000256" key="7">
    <source>
        <dbReference type="ARBA" id="ARBA00022884"/>
    </source>
</evidence>
<evidence type="ECO:0000256" key="8">
    <source>
        <dbReference type="ARBA" id="ARBA00023002"/>
    </source>
</evidence>
<comment type="caution">
    <text evidence="9">Lacks conserved residue(s) required for the propagation of feature annotation.</text>
</comment>
<dbReference type="GO" id="GO:0000049">
    <property type="term" value="F:tRNA binding"/>
    <property type="evidence" value="ECO:0007669"/>
    <property type="project" value="UniProtKB-UniRule"/>
</dbReference>
<dbReference type="Proteomes" id="UP000587070">
    <property type="component" value="Unassembled WGS sequence"/>
</dbReference>
<dbReference type="GO" id="GO:0050660">
    <property type="term" value="F:flavin adenine dinucleotide binding"/>
    <property type="evidence" value="ECO:0007669"/>
    <property type="project" value="InterPro"/>
</dbReference>
<keyword evidence="7 9" id="KW-0694">RNA-binding</keyword>
<evidence type="ECO:0000256" key="2">
    <source>
        <dbReference type="ARBA" id="ARBA00022555"/>
    </source>
</evidence>
<proteinExistence type="inferred from homology"/>
<comment type="caution">
    <text evidence="14">The sequence shown here is derived from an EMBL/GenBank/DDBJ whole genome shotgun (WGS) entry which is preliminary data.</text>
</comment>
<evidence type="ECO:0000256" key="11">
    <source>
        <dbReference type="PIRSR" id="PIRSR006621-1"/>
    </source>
</evidence>
<comment type="similarity">
    <text evidence="10">Belongs to the dus family.</text>
</comment>
<dbReference type="Gene3D" id="3.20.20.70">
    <property type="entry name" value="Aldolase class I"/>
    <property type="match status" value="1"/>
</dbReference>
<protein>
    <recommendedName>
        <fullName evidence="9">tRNA-dihydrouridine(16) synthase</fullName>
        <ecNumber evidence="9">1.3.1.-</ecNumber>
    </recommendedName>
    <alternativeName>
        <fullName evidence="9">U16-specific dihydrouridine synthase</fullName>
        <shortName evidence="9">U16-specific Dus</shortName>
    </alternativeName>
    <alternativeName>
        <fullName evidence="9">tRNA-dihydrouridine synthase C</fullName>
    </alternativeName>
</protein>
<dbReference type="EMBL" id="JACIGE010000011">
    <property type="protein sequence ID" value="MBB4248505.1"/>
    <property type="molecule type" value="Genomic_DNA"/>
</dbReference>
<evidence type="ECO:0000256" key="9">
    <source>
        <dbReference type="HAMAP-Rule" id="MF_02043"/>
    </source>
</evidence>
<keyword evidence="8 9" id="KW-0560">Oxidoreductase</keyword>
<name>A0A840G9H2_RHOTE</name>
<dbReference type="GO" id="GO:0010181">
    <property type="term" value="F:FMN binding"/>
    <property type="evidence" value="ECO:0007669"/>
    <property type="project" value="UniProtKB-UniRule"/>
</dbReference>
<feature type="binding site" evidence="9">
    <location>
        <begin position="213"/>
        <end position="215"/>
    </location>
    <ligand>
        <name>FMN</name>
        <dbReference type="ChEBI" id="CHEBI:58210"/>
    </ligand>
</feature>
<accession>A0A840G9H2</accession>
<evidence type="ECO:0000256" key="4">
    <source>
        <dbReference type="ARBA" id="ARBA00022643"/>
    </source>
</evidence>
<feature type="binding site" evidence="9 12">
    <location>
        <position position="82"/>
    </location>
    <ligand>
        <name>FMN</name>
        <dbReference type="ChEBI" id="CHEBI:58210"/>
    </ligand>
</feature>
<keyword evidence="12" id="KW-0547">Nucleotide-binding</keyword>
<comment type="similarity">
    <text evidence="9">Belongs to the Dus family. DusC subfamily.</text>
</comment>
<keyword evidence="5 9" id="KW-0819">tRNA processing</keyword>
<dbReference type="InterPro" id="IPR018517">
    <property type="entry name" value="tRNA_hU_synthase_CS"/>
</dbReference>
<dbReference type="PANTHER" id="PTHR11082:SF26">
    <property type="entry name" value="TRNA-DIHYDROURIDINE(16) SYNTHASE"/>
    <property type="match status" value="1"/>
</dbReference>
<feature type="site" description="Interacts with tRNA; defines subfamily-specific binding signature" evidence="9">
    <location>
        <position position="295"/>
    </location>
</feature>
<comment type="function">
    <text evidence="9">Catalyzes the synthesis of 5,6-dihydrouridine (D), a modified base found in the D-loop of most tRNAs, via the reduction of the C5-C6 double bond in target uridines. Specifically modifies U16 in tRNAs.</text>
</comment>
<keyword evidence="4 9" id="KW-0288">FMN</keyword>
<evidence type="ECO:0000256" key="3">
    <source>
        <dbReference type="ARBA" id="ARBA00022630"/>
    </source>
</evidence>
<keyword evidence="3 9" id="KW-0285">Flavoprotein</keyword>
<dbReference type="PROSITE" id="PS01136">
    <property type="entry name" value="UPF0034"/>
    <property type="match status" value="1"/>
</dbReference>
<feature type="binding site" evidence="12">
    <location>
        <position position="182"/>
    </location>
    <ligand>
        <name>FMN</name>
        <dbReference type="ChEBI" id="CHEBI:58210"/>
    </ligand>
</feature>
<feature type="active site" description="Proton donor" evidence="9 11">
    <location>
        <position position="112"/>
    </location>
</feature>
<keyword evidence="6 9" id="KW-0521">NADP</keyword>
<evidence type="ECO:0000256" key="12">
    <source>
        <dbReference type="PIRSR" id="PIRSR006621-2"/>
    </source>
</evidence>
<organism evidence="14 15">
    <name type="scientific">Rhodocyclus tenuis</name>
    <name type="common">Rhodospirillum tenue</name>
    <dbReference type="NCBI Taxonomy" id="1066"/>
    <lineage>
        <taxon>Bacteria</taxon>
        <taxon>Pseudomonadati</taxon>
        <taxon>Pseudomonadota</taxon>
        <taxon>Betaproteobacteria</taxon>
        <taxon>Rhodocyclales</taxon>
        <taxon>Rhodocyclaceae</taxon>
        <taxon>Rhodocyclus</taxon>
    </lineage>
</organism>
<dbReference type="InterPro" id="IPR035587">
    <property type="entry name" value="DUS-like_FMN-bd"/>
</dbReference>
<comment type="catalytic activity">
    <reaction evidence="9">
        <text>5,6-dihydrouridine(16) in tRNA + NADP(+) = uridine(16) in tRNA + NADPH + H(+)</text>
        <dbReference type="Rhea" id="RHEA:53376"/>
        <dbReference type="Rhea" id="RHEA-COMP:13543"/>
        <dbReference type="Rhea" id="RHEA-COMP:13544"/>
        <dbReference type="ChEBI" id="CHEBI:15378"/>
        <dbReference type="ChEBI" id="CHEBI:57783"/>
        <dbReference type="ChEBI" id="CHEBI:58349"/>
        <dbReference type="ChEBI" id="CHEBI:65315"/>
        <dbReference type="ChEBI" id="CHEBI:74443"/>
    </reaction>
</comment>
<dbReference type="Gene3D" id="1.20.225.30">
    <property type="entry name" value="Dihydrouridine synthase, C-terminal recognition domain"/>
    <property type="match status" value="1"/>
</dbReference>
<feature type="site" description="Interacts with tRNA" evidence="9">
    <location>
        <position position="190"/>
    </location>
</feature>
<feature type="domain" description="DUS-like FMN-binding" evidence="13">
    <location>
        <begin position="18"/>
        <end position="252"/>
    </location>
</feature>
<gene>
    <name evidence="9" type="primary">dusC</name>
    <name evidence="14" type="ORF">GGD90_002897</name>
</gene>
<dbReference type="EC" id="1.3.1.-" evidence="9"/>
<feature type="binding site" evidence="9 12">
    <location>
        <begin position="237"/>
        <end position="238"/>
    </location>
    <ligand>
        <name>FMN</name>
        <dbReference type="ChEBI" id="CHEBI:58210"/>
    </ligand>
</feature>
<dbReference type="InterPro" id="IPR013785">
    <property type="entry name" value="Aldolase_TIM"/>
</dbReference>
<evidence type="ECO:0000313" key="15">
    <source>
        <dbReference type="Proteomes" id="UP000587070"/>
    </source>
</evidence>
<evidence type="ECO:0000259" key="13">
    <source>
        <dbReference type="Pfam" id="PF01207"/>
    </source>
</evidence>
<dbReference type="AlphaFoldDB" id="A0A840G9H2"/>
<dbReference type="RefSeq" id="WP_228273697.1">
    <property type="nucleotide sequence ID" value="NZ_JACIGE010000011.1"/>
</dbReference>
<evidence type="ECO:0000313" key="14">
    <source>
        <dbReference type="EMBL" id="MBB4248505.1"/>
    </source>
</evidence>
<reference evidence="14 15" key="1">
    <citation type="submission" date="2020-08" db="EMBL/GenBank/DDBJ databases">
        <title>Genome sequencing of Purple Non-Sulfur Bacteria from various extreme environments.</title>
        <authorList>
            <person name="Mayer M."/>
        </authorList>
    </citation>
    <scope>NUCLEOTIDE SEQUENCE [LARGE SCALE GENOMIC DNA]</scope>
    <source>
        <strain evidence="14 15">2761</strain>
    </source>
</reference>
<sequence>MHAKATAAATAKTGGRVLLAPMDGVADFVLRAVLTRIGGFDLAVTEFVRVTTSVLPARTFLHTCPELANGSRTAAGTPVRVQLLGGDAACLADNAARQAELAPAGLDLNFGCPAPTVNRHDGGAVLLEDPDRLHRIASAVRAALPATVPLSAKMRLGVHDPARALDCAQALAAGGIDMLVVHARTRDEGYRPPAHWALLAPIGEALQIPVVANGEVWTLNDYHRCRAESGLADVMLGRGAVADPFLARRIAAWRSGGDCSEHWQAEWRELLPSIADYWHGVQARVQPKAAPGRIKQWLNSLTRSYGEAGVLHGALRRVTSVAEASAVLRAHGVPARDVLAETAASLH</sequence>
<comment type="cofactor">
    <cofactor evidence="1 9 10 12">
        <name>FMN</name>
        <dbReference type="ChEBI" id="CHEBI:58210"/>
    </cofactor>
</comment>